<proteinExistence type="predicted"/>
<dbReference type="AlphaFoldDB" id="A0A383EFM4"/>
<organism evidence="1">
    <name type="scientific">marine metagenome</name>
    <dbReference type="NCBI Taxonomy" id="408172"/>
    <lineage>
        <taxon>unclassified sequences</taxon>
        <taxon>metagenomes</taxon>
        <taxon>ecological metagenomes</taxon>
    </lineage>
</organism>
<name>A0A383EFM4_9ZZZZ</name>
<sequence>MILVALGAFVAVCMLPVGEHGIYEFLSWKL</sequence>
<protein>
    <submittedName>
        <fullName evidence="1">Uncharacterized protein</fullName>
    </submittedName>
</protein>
<accession>A0A383EFM4</accession>
<gene>
    <name evidence="1" type="ORF">METZ01_LOCUS508283</name>
</gene>
<evidence type="ECO:0000313" key="1">
    <source>
        <dbReference type="EMBL" id="SVE55429.1"/>
    </source>
</evidence>
<reference evidence="1" key="1">
    <citation type="submission" date="2018-05" db="EMBL/GenBank/DDBJ databases">
        <authorList>
            <person name="Lanie J.A."/>
            <person name="Ng W.-L."/>
            <person name="Kazmierczak K.M."/>
            <person name="Andrzejewski T.M."/>
            <person name="Davidsen T.M."/>
            <person name="Wayne K.J."/>
            <person name="Tettelin H."/>
            <person name="Glass J.I."/>
            <person name="Rusch D."/>
            <person name="Podicherti R."/>
            <person name="Tsui H.-C.T."/>
            <person name="Winkler M.E."/>
        </authorList>
    </citation>
    <scope>NUCLEOTIDE SEQUENCE</scope>
</reference>
<feature type="non-terminal residue" evidence="1">
    <location>
        <position position="30"/>
    </location>
</feature>
<dbReference type="EMBL" id="UINC01225385">
    <property type="protein sequence ID" value="SVE55429.1"/>
    <property type="molecule type" value="Genomic_DNA"/>
</dbReference>